<accession>A0A8H4B2B6</accession>
<dbReference type="OrthoDB" id="2449435at2759"/>
<organism evidence="2 3">
    <name type="scientific">Gigaspora margarita</name>
    <dbReference type="NCBI Taxonomy" id="4874"/>
    <lineage>
        <taxon>Eukaryota</taxon>
        <taxon>Fungi</taxon>
        <taxon>Fungi incertae sedis</taxon>
        <taxon>Mucoromycota</taxon>
        <taxon>Glomeromycotina</taxon>
        <taxon>Glomeromycetes</taxon>
        <taxon>Diversisporales</taxon>
        <taxon>Gigasporaceae</taxon>
        <taxon>Gigaspora</taxon>
    </lineage>
</organism>
<protein>
    <submittedName>
        <fullName evidence="2">ATP-dependent DNA helicase pif1</fullName>
    </submittedName>
</protein>
<keyword evidence="2" id="KW-0347">Helicase</keyword>
<evidence type="ECO:0000256" key="1">
    <source>
        <dbReference type="SAM" id="MobiDB-lite"/>
    </source>
</evidence>
<dbReference type="AlphaFoldDB" id="A0A8H4B2B6"/>
<keyword evidence="3" id="KW-1185">Reference proteome</keyword>
<keyword evidence="2" id="KW-0547">Nucleotide-binding</keyword>
<keyword evidence="2" id="KW-0378">Hydrolase</keyword>
<sequence>MCFRSQSKKPIKIKKSKNKVRQKDEPKLENNHIVLSEDEQLISIESSKYEDDESLLFEISNFEKHLISLLEGSKNNNDSINISIEIEIEQELMINQQTGDIAVYLCCSQRDDCKKKVNKLALGFLTSFVNYIETNKITELIIDSTFKTNQEKFKLFAVLTNCGENAITCKIKEARFKETNYTQQKAEDAYKIFEFIDINWLPDKRTNAICPEEHKKSLLNMIRKHIVMHPLIPVKKNTFLTLLEIYYQCTLEAYNFCKQKDLKNLWGYLCTYLICKHLIAVKCTSDPTFVPLFTNTKRRHDYPLICFDNPSLSRINSINSAWNVNIDNNIEFVPEFDDVNTISSSNARHNIPKHEILEKTNEAANKYIKSMDTAIQLLKQNKNNQKFIEPFGKVGNSLIKEIDTCQEVLN</sequence>
<evidence type="ECO:0000313" key="2">
    <source>
        <dbReference type="EMBL" id="KAF0554669.1"/>
    </source>
</evidence>
<name>A0A8H4B2B6_GIGMA</name>
<feature type="compositionally biased region" description="Basic residues" evidence="1">
    <location>
        <begin position="1"/>
        <end position="20"/>
    </location>
</feature>
<reference evidence="2 3" key="1">
    <citation type="journal article" date="2019" name="Environ. Microbiol.">
        <title>At the nexus of three kingdoms: the genome of the mycorrhizal fungus Gigaspora margarita provides insights into plant, endobacterial and fungal interactions.</title>
        <authorList>
            <person name="Venice F."/>
            <person name="Ghignone S."/>
            <person name="Salvioli di Fossalunga A."/>
            <person name="Amselem J."/>
            <person name="Novero M."/>
            <person name="Xianan X."/>
            <person name="Sedzielewska Toro K."/>
            <person name="Morin E."/>
            <person name="Lipzen A."/>
            <person name="Grigoriev I.V."/>
            <person name="Henrissat B."/>
            <person name="Martin F.M."/>
            <person name="Bonfante P."/>
        </authorList>
    </citation>
    <scope>NUCLEOTIDE SEQUENCE [LARGE SCALE GENOMIC DNA]</scope>
    <source>
        <strain evidence="2 3">BEG34</strain>
    </source>
</reference>
<comment type="caution">
    <text evidence="2">The sequence shown here is derived from an EMBL/GenBank/DDBJ whole genome shotgun (WGS) entry which is preliminary data.</text>
</comment>
<dbReference type="Proteomes" id="UP000439903">
    <property type="component" value="Unassembled WGS sequence"/>
</dbReference>
<keyword evidence="2" id="KW-0067">ATP-binding</keyword>
<dbReference type="EMBL" id="WTPW01000049">
    <property type="protein sequence ID" value="KAF0554669.1"/>
    <property type="molecule type" value="Genomic_DNA"/>
</dbReference>
<evidence type="ECO:0000313" key="3">
    <source>
        <dbReference type="Proteomes" id="UP000439903"/>
    </source>
</evidence>
<dbReference type="GO" id="GO:0004386">
    <property type="term" value="F:helicase activity"/>
    <property type="evidence" value="ECO:0007669"/>
    <property type="project" value="UniProtKB-KW"/>
</dbReference>
<gene>
    <name evidence="2" type="ORF">F8M41_019012</name>
</gene>
<proteinExistence type="predicted"/>
<feature type="region of interest" description="Disordered" evidence="1">
    <location>
        <begin position="1"/>
        <end position="25"/>
    </location>
</feature>